<reference evidence="11" key="2">
    <citation type="submission" date="2020-09" db="EMBL/GenBank/DDBJ databases">
        <authorList>
            <person name="Sun Q."/>
            <person name="Zhou Y."/>
        </authorList>
    </citation>
    <scope>NUCLEOTIDE SEQUENCE</scope>
    <source>
        <strain evidence="11">CGMCC 1.15519</strain>
    </source>
</reference>
<dbReference type="GO" id="GO:0071978">
    <property type="term" value="P:bacterial-type flagellum-dependent swarming motility"/>
    <property type="evidence" value="ECO:0007669"/>
    <property type="project" value="TreeGrafter"/>
</dbReference>
<gene>
    <name evidence="11" type="ORF">GCM10011529_29260</name>
</gene>
<sequence>MNSAVVEGGKTGKSKGGGGLGRALVIGAAFVAGAAAGGVGGAIGASRLLPAAGGHAVAEAAAAPVEYVEIDNAFTSNLVDTGRYLQVRLSVATTGGGPVVAAIGKHKPALISAVLSVLGELSEIDVADRPAKDKLRTRLKDAVNETLRSRGQVPGIDEVFFTSLVVQ</sequence>
<evidence type="ECO:0000256" key="10">
    <source>
        <dbReference type="RuleBase" id="RU364125"/>
    </source>
</evidence>
<evidence type="ECO:0000256" key="3">
    <source>
        <dbReference type="ARBA" id="ARBA00008281"/>
    </source>
</evidence>
<organism evidence="11 12">
    <name type="scientific">Sandarakinorhabdus glacialis</name>
    <dbReference type="NCBI Taxonomy" id="1614636"/>
    <lineage>
        <taxon>Bacteria</taxon>
        <taxon>Pseudomonadati</taxon>
        <taxon>Pseudomonadota</taxon>
        <taxon>Alphaproteobacteria</taxon>
        <taxon>Sphingomonadales</taxon>
        <taxon>Sphingosinicellaceae</taxon>
        <taxon>Sandarakinorhabdus</taxon>
    </lineage>
</organism>
<dbReference type="GO" id="GO:0006935">
    <property type="term" value="P:chemotaxis"/>
    <property type="evidence" value="ECO:0007669"/>
    <property type="project" value="UniProtKB-KW"/>
</dbReference>
<comment type="function">
    <text evidence="1 10">Controls the rotational direction of flagella during chemotaxis.</text>
</comment>
<keyword evidence="9 10" id="KW-0472">Membrane</keyword>
<accession>A0A917EB91</accession>
<evidence type="ECO:0000256" key="6">
    <source>
        <dbReference type="ARBA" id="ARBA00022692"/>
    </source>
</evidence>
<comment type="caution">
    <text evidence="11">The sequence shown here is derived from an EMBL/GenBank/DDBJ whole genome shotgun (WGS) entry which is preliminary data.</text>
</comment>
<dbReference type="InterPro" id="IPR005503">
    <property type="entry name" value="FliL"/>
</dbReference>
<protein>
    <recommendedName>
        <fullName evidence="10">Flagellar protein FliL</fullName>
    </recommendedName>
</protein>
<evidence type="ECO:0000313" key="11">
    <source>
        <dbReference type="EMBL" id="GGE20758.1"/>
    </source>
</evidence>
<dbReference type="GO" id="GO:0009425">
    <property type="term" value="C:bacterial-type flagellum basal body"/>
    <property type="evidence" value="ECO:0007669"/>
    <property type="project" value="InterPro"/>
</dbReference>
<comment type="subcellular location">
    <subcellularLocation>
        <location evidence="10">Cell inner membrane</location>
    </subcellularLocation>
    <subcellularLocation>
        <location evidence="2">Cell membrane</location>
        <topology evidence="2">Single-pass membrane protein</topology>
    </subcellularLocation>
</comment>
<evidence type="ECO:0000256" key="2">
    <source>
        <dbReference type="ARBA" id="ARBA00004162"/>
    </source>
</evidence>
<evidence type="ECO:0000313" key="12">
    <source>
        <dbReference type="Proteomes" id="UP000635071"/>
    </source>
</evidence>
<dbReference type="EMBL" id="BMJM01000014">
    <property type="protein sequence ID" value="GGE20758.1"/>
    <property type="molecule type" value="Genomic_DNA"/>
</dbReference>
<evidence type="ECO:0000256" key="9">
    <source>
        <dbReference type="ARBA" id="ARBA00023136"/>
    </source>
</evidence>
<dbReference type="AlphaFoldDB" id="A0A917EB91"/>
<proteinExistence type="inferred from homology"/>
<keyword evidence="7 10" id="KW-0283">Flagellar rotation</keyword>
<evidence type="ECO:0000256" key="1">
    <source>
        <dbReference type="ARBA" id="ARBA00002254"/>
    </source>
</evidence>
<evidence type="ECO:0000256" key="8">
    <source>
        <dbReference type="ARBA" id="ARBA00022989"/>
    </source>
</evidence>
<dbReference type="RefSeq" id="WP_188764028.1">
    <property type="nucleotide sequence ID" value="NZ_BMJM01000014.1"/>
</dbReference>
<keyword evidence="4" id="KW-1003">Cell membrane</keyword>
<comment type="similarity">
    <text evidence="3 10">Belongs to the FliL family.</text>
</comment>
<evidence type="ECO:0000256" key="7">
    <source>
        <dbReference type="ARBA" id="ARBA00022779"/>
    </source>
</evidence>
<keyword evidence="5 10" id="KW-0145">Chemotaxis</keyword>
<dbReference type="PANTHER" id="PTHR35091">
    <property type="entry name" value="FLAGELLAR PROTEIN FLIL"/>
    <property type="match status" value="1"/>
</dbReference>
<evidence type="ECO:0000256" key="4">
    <source>
        <dbReference type="ARBA" id="ARBA00022475"/>
    </source>
</evidence>
<dbReference type="Proteomes" id="UP000635071">
    <property type="component" value="Unassembled WGS sequence"/>
</dbReference>
<keyword evidence="8" id="KW-1133">Transmembrane helix</keyword>
<reference evidence="11" key="1">
    <citation type="journal article" date="2014" name="Int. J. Syst. Evol. Microbiol.">
        <title>Complete genome sequence of Corynebacterium casei LMG S-19264T (=DSM 44701T), isolated from a smear-ripened cheese.</title>
        <authorList>
            <consortium name="US DOE Joint Genome Institute (JGI-PGF)"/>
            <person name="Walter F."/>
            <person name="Albersmeier A."/>
            <person name="Kalinowski J."/>
            <person name="Ruckert C."/>
        </authorList>
    </citation>
    <scope>NUCLEOTIDE SEQUENCE</scope>
    <source>
        <strain evidence="11">CGMCC 1.15519</strain>
    </source>
</reference>
<keyword evidence="6" id="KW-0812">Transmembrane</keyword>
<dbReference type="PANTHER" id="PTHR35091:SF2">
    <property type="entry name" value="FLAGELLAR PROTEIN FLIL"/>
    <property type="match status" value="1"/>
</dbReference>
<keyword evidence="12" id="KW-1185">Reference proteome</keyword>
<dbReference type="GO" id="GO:0005886">
    <property type="term" value="C:plasma membrane"/>
    <property type="evidence" value="ECO:0007669"/>
    <property type="project" value="UniProtKB-SubCell"/>
</dbReference>
<evidence type="ECO:0000256" key="5">
    <source>
        <dbReference type="ARBA" id="ARBA00022500"/>
    </source>
</evidence>
<name>A0A917EB91_9SPHN</name>
<dbReference type="Pfam" id="PF03748">
    <property type="entry name" value="FliL"/>
    <property type="match status" value="1"/>
</dbReference>
<keyword evidence="10" id="KW-0997">Cell inner membrane</keyword>